<dbReference type="EMBL" id="JANEYG010000093">
    <property type="protein sequence ID" value="KAJ8913452.1"/>
    <property type="molecule type" value="Genomic_DNA"/>
</dbReference>
<comment type="caution">
    <text evidence="4">The sequence shown here is derived from an EMBL/GenBank/DDBJ whole genome shotgun (WGS) entry which is preliminary data.</text>
</comment>
<reference evidence="4 5" key="1">
    <citation type="journal article" date="2023" name="Insect Mol. Biol.">
        <title>Genome sequencing provides insights into the evolution of gene families encoding plant cell wall-degrading enzymes in longhorned beetles.</title>
        <authorList>
            <person name="Shin N.R."/>
            <person name="Okamura Y."/>
            <person name="Kirsch R."/>
            <person name="Pauchet Y."/>
        </authorList>
    </citation>
    <scope>NUCLEOTIDE SEQUENCE [LARGE SCALE GENOMIC DNA]</scope>
    <source>
        <strain evidence="4">EAD_L_NR</strain>
    </source>
</reference>
<accession>A0AAV8VHB0</accession>
<dbReference type="InterPro" id="IPR013594">
    <property type="entry name" value="Dynein_heavy_tail"/>
</dbReference>
<dbReference type="GO" id="GO:0051959">
    <property type="term" value="F:dynein light intermediate chain binding"/>
    <property type="evidence" value="ECO:0007669"/>
    <property type="project" value="InterPro"/>
</dbReference>
<dbReference type="Proteomes" id="UP001159042">
    <property type="component" value="Unassembled WGS sequence"/>
</dbReference>
<evidence type="ECO:0000256" key="2">
    <source>
        <dbReference type="SAM" id="SignalP"/>
    </source>
</evidence>
<proteinExistence type="predicted"/>
<name>A0AAV8VHB0_9CUCU</name>
<evidence type="ECO:0000259" key="3">
    <source>
        <dbReference type="Pfam" id="PF08385"/>
    </source>
</evidence>
<dbReference type="Pfam" id="PF08385">
    <property type="entry name" value="DHC_N1"/>
    <property type="match status" value="1"/>
</dbReference>
<dbReference type="PANTHER" id="PTHR46532:SF15">
    <property type="entry name" value="CYTOPLASMIC DYNEIN 2 HEAVY CHAIN 1"/>
    <property type="match status" value="1"/>
</dbReference>
<dbReference type="PANTHER" id="PTHR46532">
    <property type="entry name" value="MALE FERTILITY FACTOR KL5"/>
    <property type="match status" value="1"/>
</dbReference>
<organism evidence="4 5">
    <name type="scientific">Exocentrus adspersus</name>
    <dbReference type="NCBI Taxonomy" id="1586481"/>
    <lineage>
        <taxon>Eukaryota</taxon>
        <taxon>Metazoa</taxon>
        <taxon>Ecdysozoa</taxon>
        <taxon>Arthropoda</taxon>
        <taxon>Hexapoda</taxon>
        <taxon>Insecta</taxon>
        <taxon>Pterygota</taxon>
        <taxon>Neoptera</taxon>
        <taxon>Endopterygota</taxon>
        <taxon>Coleoptera</taxon>
        <taxon>Polyphaga</taxon>
        <taxon>Cucujiformia</taxon>
        <taxon>Chrysomeloidea</taxon>
        <taxon>Cerambycidae</taxon>
        <taxon>Lamiinae</taxon>
        <taxon>Acanthocinini</taxon>
        <taxon>Exocentrus</taxon>
    </lineage>
</organism>
<gene>
    <name evidence="4" type="ORF">NQ315_013831</name>
</gene>
<dbReference type="InterPro" id="IPR026983">
    <property type="entry name" value="DHC"/>
</dbReference>
<keyword evidence="2" id="KW-0732">Signal</keyword>
<dbReference type="GO" id="GO:0045505">
    <property type="term" value="F:dynein intermediate chain binding"/>
    <property type="evidence" value="ECO:0007669"/>
    <property type="project" value="InterPro"/>
</dbReference>
<feature type="signal peptide" evidence="2">
    <location>
        <begin position="1"/>
        <end position="26"/>
    </location>
</feature>
<protein>
    <recommendedName>
        <fullName evidence="3">Dynein heavy chain tail domain-containing protein</fullName>
    </recommendedName>
</protein>
<evidence type="ECO:0000256" key="1">
    <source>
        <dbReference type="SAM" id="Coils"/>
    </source>
</evidence>
<dbReference type="AlphaFoldDB" id="A0AAV8VHB0"/>
<dbReference type="GO" id="GO:0007018">
    <property type="term" value="P:microtubule-based movement"/>
    <property type="evidence" value="ECO:0007669"/>
    <property type="project" value="InterPro"/>
</dbReference>
<keyword evidence="1" id="KW-0175">Coiled coil</keyword>
<sequence>MRTRCDLRANTGGFQVVMILNLLAFGVEIDIDKVLSNTKCQKVCNVRTGSKVILDIDILYYGEDIHHSLLKAQKQFEYLIQPAERRVAIKLKKQLTSVNANTRQLIYEYSRYSELISRPVLKQELLSERQYLLTSMYDYLKQIRSDSTSENTLSTKQDTPEVVREIIMIRQLEAKATEVKNVAQKLLEDLQGFQNLNQMVSDLTKELKSQHNELFEAWCTEIISYINDNTLSVAVINDVTIYRDPIVFSLKESDPVVQFSKQKLMKVNYSPRLVTLISEVRQLRAMGYHIPSIIEQTSDHAKKFMKYARILEQIANFHNTIGDRMITCQKPMMLASALELSKLVQDQEVVSWGQEKPVEVYVESLKRSVEKLSRENNLLTTYHLQAMEKIRNLSDVDLIKDYSKWKDAVKHIRKIITQVEDKGFRNMHNWKNELDKKLAEILEKQYIQSLDTLHLYLPEIRIDLVYRNSKLEYLPNEETLRKLYEQQLQRFLNIPKNFKGVSDVPENNLFESIIHKNSKILDTVSKHTENLFEQLHAVIKHWQSWLQLDNLDTSKLSTWQHWDLHFRASKTFGQEIAKLPRYPMLLTLRKGLDVFLIGLSRLRSDLESHNRSYWDQLVFSLKDSIAQDIVKLQNFVDPSTAALTRQPVTIEEIGESGITHGNILKQATEWIKGRLIH</sequence>
<keyword evidence="5" id="KW-1185">Reference proteome</keyword>
<evidence type="ECO:0000313" key="5">
    <source>
        <dbReference type="Proteomes" id="UP001159042"/>
    </source>
</evidence>
<feature type="coiled-coil region" evidence="1">
    <location>
        <begin position="169"/>
        <end position="213"/>
    </location>
</feature>
<feature type="domain" description="Dynein heavy chain tail" evidence="3">
    <location>
        <begin position="73"/>
        <end position="354"/>
    </location>
</feature>
<evidence type="ECO:0000313" key="4">
    <source>
        <dbReference type="EMBL" id="KAJ8913452.1"/>
    </source>
</evidence>
<feature type="chain" id="PRO_5043776352" description="Dynein heavy chain tail domain-containing protein" evidence="2">
    <location>
        <begin position="27"/>
        <end position="677"/>
    </location>
</feature>
<dbReference type="GO" id="GO:0005858">
    <property type="term" value="C:axonemal dynein complex"/>
    <property type="evidence" value="ECO:0007669"/>
    <property type="project" value="TreeGrafter"/>
</dbReference>